<reference evidence="24 25" key="1">
    <citation type="submission" date="2015-12" db="EMBL/GenBank/DDBJ databases">
        <title>Genome sequence of Tistrella mobilis MCCC 1A02139.</title>
        <authorList>
            <person name="Lu L."/>
            <person name="Lai Q."/>
            <person name="Shao Z."/>
            <person name="Qian P."/>
        </authorList>
    </citation>
    <scope>NUCLEOTIDE SEQUENCE [LARGE SCALE GENOMIC DNA]</scope>
    <source>
        <strain evidence="24 25">MCCC 1A02139</strain>
    </source>
</reference>
<evidence type="ECO:0000313" key="24">
    <source>
        <dbReference type="EMBL" id="KYO51309.1"/>
    </source>
</evidence>
<dbReference type="NCBIfam" id="TIGR00229">
    <property type="entry name" value="sensory_box"/>
    <property type="match status" value="1"/>
</dbReference>
<dbReference type="InterPro" id="IPR052162">
    <property type="entry name" value="Sensor_kinase/Photoreceptor"/>
</dbReference>
<feature type="region of interest" description="Disordered" evidence="21">
    <location>
        <begin position="1"/>
        <end position="20"/>
    </location>
</feature>
<keyword evidence="7" id="KW-0597">Phosphoprotein</keyword>
<keyword evidence="15" id="KW-0418">Kinase</keyword>
<feature type="compositionally biased region" description="Acidic residues" evidence="21">
    <location>
        <begin position="93"/>
        <end position="111"/>
    </location>
</feature>
<keyword evidence="17" id="KW-1133">Transmembrane helix</keyword>
<evidence type="ECO:0000256" key="18">
    <source>
        <dbReference type="ARBA" id="ARBA00022991"/>
    </source>
</evidence>
<dbReference type="AlphaFoldDB" id="A0A162KHU6"/>
<dbReference type="PANTHER" id="PTHR43304:SF1">
    <property type="entry name" value="PAC DOMAIN-CONTAINING PROTEIN"/>
    <property type="match status" value="1"/>
</dbReference>
<feature type="domain" description="PAC" evidence="23">
    <location>
        <begin position="702"/>
        <end position="755"/>
    </location>
</feature>
<dbReference type="OrthoDB" id="341208at2"/>
<dbReference type="InterPro" id="IPR001610">
    <property type="entry name" value="PAC"/>
</dbReference>
<dbReference type="SMART" id="SM00086">
    <property type="entry name" value="PAC"/>
    <property type="match status" value="4"/>
</dbReference>
<evidence type="ECO:0000256" key="16">
    <source>
        <dbReference type="ARBA" id="ARBA00022840"/>
    </source>
</evidence>
<evidence type="ECO:0000256" key="21">
    <source>
        <dbReference type="SAM" id="MobiDB-lite"/>
    </source>
</evidence>
<keyword evidence="16" id="KW-0067">ATP-binding</keyword>
<evidence type="ECO:0000256" key="8">
    <source>
        <dbReference type="ARBA" id="ARBA00022606"/>
    </source>
</evidence>
<comment type="subcellular location">
    <subcellularLocation>
        <location evidence="2">Cell inner membrane</location>
        <topology evidence="2">Multi-pass membrane protein</topology>
    </subcellularLocation>
</comment>
<comment type="caution">
    <text evidence="24">The sequence shown here is derived from an EMBL/GenBank/DDBJ whole genome shotgun (WGS) entry which is preliminary data.</text>
</comment>
<evidence type="ECO:0000256" key="19">
    <source>
        <dbReference type="ARBA" id="ARBA00023136"/>
    </source>
</evidence>
<keyword evidence="6" id="KW-0600">Photoreceptor protein</keyword>
<evidence type="ECO:0000256" key="12">
    <source>
        <dbReference type="ARBA" id="ARBA00022692"/>
    </source>
</evidence>
<evidence type="ECO:0000256" key="4">
    <source>
        <dbReference type="ARBA" id="ARBA00022475"/>
    </source>
</evidence>
<evidence type="ECO:0000259" key="22">
    <source>
        <dbReference type="PROSITE" id="PS50112"/>
    </source>
</evidence>
<evidence type="ECO:0000256" key="2">
    <source>
        <dbReference type="ARBA" id="ARBA00004429"/>
    </source>
</evidence>
<protein>
    <recommendedName>
        <fullName evidence="3">histidine kinase</fullName>
        <ecNumber evidence="3">2.7.13.3</ecNumber>
    </recommendedName>
</protein>
<feature type="region of interest" description="Disordered" evidence="21">
    <location>
        <begin position="89"/>
        <end position="121"/>
    </location>
</feature>
<feature type="domain" description="PAS" evidence="22">
    <location>
        <begin position="625"/>
        <end position="700"/>
    </location>
</feature>
<feature type="compositionally biased region" description="Low complexity" evidence="21">
    <location>
        <begin position="1036"/>
        <end position="1049"/>
    </location>
</feature>
<evidence type="ECO:0000256" key="1">
    <source>
        <dbReference type="ARBA" id="ARBA00000085"/>
    </source>
</evidence>
<dbReference type="SMART" id="SM00091">
    <property type="entry name" value="PAS"/>
    <property type="match status" value="3"/>
</dbReference>
<dbReference type="PROSITE" id="PS50113">
    <property type="entry name" value="PAC"/>
    <property type="match status" value="3"/>
</dbReference>
<dbReference type="InterPro" id="IPR036890">
    <property type="entry name" value="HATPase_C_sf"/>
</dbReference>
<evidence type="ECO:0000256" key="7">
    <source>
        <dbReference type="ARBA" id="ARBA00022553"/>
    </source>
</evidence>
<keyword evidence="10" id="KW-0288">FMN</keyword>
<dbReference type="GO" id="GO:0004673">
    <property type="term" value="F:protein histidine kinase activity"/>
    <property type="evidence" value="ECO:0007669"/>
    <property type="project" value="UniProtKB-EC"/>
</dbReference>
<evidence type="ECO:0000256" key="3">
    <source>
        <dbReference type="ARBA" id="ARBA00012438"/>
    </source>
</evidence>
<dbReference type="GO" id="GO:0009881">
    <property type="term" value="F:photoreceptor activity"/>
    <property type="evidence" value="ECO:0007669"/>
    <property type="project" value="UniProtKB-KW"/>
</dbReference>
<keyword evidence="20" id="KW-0675">Receptor</keyword>
<comment type="catalytic activity">
    <reaction evidence="1">
        <text>ATP + protein L-histidine = ADP + protein N-phospho-L-histidine.</text>
        <dbReference type="EC" id="2.7.13.3"/>
    </reaction>
</comment>
<dbReference type="InterPro" id="IPR013655">
    <property type="entry name" value="PAS_fold_3"/>
</dbReference>
<evidence type="ECO:0000313" key="25">
    <source>
        <dbReference type="Proteomes" id="UP000075787"/>
    </source>
</evidence>
<evidence type="ECO:0000256" key="20">
    <source>
        <dbReference type="ARBA" id="ARBA00023170"/>
    </source>
</evidence>
<dbReference type="InterPro" id="IPR011102">
    <property type="entry name" value="Sig_transdc_His_kinase_HWE"/>
</dbReference>
<evidence type="ECO:0000256" key="10">
    <source>
        <dbReference type="ARBA" id="ARBA00022643"/>
    </source>
</evidence>
<dbReference type="GO" id="GO:0005886">
    <property type="term" value="C:plasma membrane"/>
    <property type="evidence" value="ECO:0007669"/>
    <property type="project" value="UniProtKB-SubCell"/>
</dbReference>
<gene>
    <name evidence="24" type="ORF">AUP44_09595</name>
</gene>
<sequence length="1104" mass="120543">MTHAMHMPLRHHTPTNDGRMRAQIDAGDWSATAIGPQAGWPQGLISAIGIMLAAPQPMLIWWGKELIRFHNDACIPLLGLYHPALFGRPVDEDGRDEDGRDEDGSDEDGSDDGPTTDTAAWPDLGATLAAVMAGGAAIRRERLDMVVTRNGVAEEVCMALSCSPIPDGQGGIAGVFGICTDETGQMLSDRRLAALTALGDGTRAARGATQTAAAIIAVLNDQPRDLAFALLYSLDGDTRTARLTGCAGLAAGTAVTPWEMDPDGPAQPWPLAATLAGRRGGVIDLAGPGLAAGPWPAASTTAGAPQSAVVLPLTAATDEHGHKVTGFLVVGLNPRLSYDHGYRRFLDLLARQVGLTLATARLAELQGEADKYRTLFNSIDEGFCTIEMLFDADGKPVDYVFLETNAAFARQTGLSDAVGRRMRDLASDHEQHWFDIYGRIALTGTPERFEHRADALGFWYNVYAFRIGENQVAILFHDISERKRHEAEIDQSRRRFQALVMATARSVYRISPDWQQMSVMETGLPPHVAEPGGTSLDHSWPDRNWLDRFVLPEDRQMVQGAVQAAIDGSTVFELEHRIRLPDGGIGHVVSRAAPLLAPDGTVSEWFGSGTDVTAPRQAAEKLRETEERLRRFGEASRDVLWIRDADSLQWVYLSPAFETIYGLGREQALTGDNYRRWLDLVMAEDRPRTEAMIARVRGGDHVTFDHRVIRPGDGGIRWLRNTDFPIPDASGRIAFIGGISHDTTEARRVQDALQSSSDRLGIAVKVARLGLWDWDLEAGRIHWSDEHYLMEGYAVGEVTPSYEAWIRRIHPEDRDETEAALHEAMADGSDFVSEFRTLHPDGSVHWIAGRGRFFYDAEGRPVRMVGAMMDVTGQREWQERQKVLLAELQHRTRNLMGVIRSIADKTARASTDLGDFQHRFRDRLDALARVQGLLSRLSDHDRVAFDELVRAEIAVMGGPASQVTLTGPSEVRLRSSTVQVLAMALHELATNAVKYGALTQPAGRLQISWHLAPAGDDDGGPWLHIDWRERGITMPAAAPTPPGGDQADGSGRVGGQGRTLIERGLPYQLKAKTSFTLGPDGVHCTIAVPVPVPVSGPVSAGPAI</sequence>
<evidence type="ECO:0000256" key="5">
    <source>
        <dbReference type="ARBA" id="ARBA00022519"/>
    </source>
</evidence>
<dbReference type="Pfam" id="PF07536">
    <property type="entry name" value="HWE_HK"/>
    <property type="match status" value="1"/>
</dbReference>
<keyword evidence="14" id="KW-0547">Nucleotide-binding</keyword>
<keyword evidence="5" id="KW-0997">Cell inner membrane</keyword>
<dbReference type="InterPro" id="IPR035965">
    <property type="entry name" value="PAS-like_dom_sf"/>
</dbReference>
<evidence type="ECO:0000256" key="6">
    <source>
        <dbReference type="ARBA" id="ARBA00022543"/>
    </source>
</evidence>
<dbReference type="Pfam" id="PF13188">
    <property type="entry name" value="PAS_8"/>
    <property type="match status" value="1"/>
</dbReference>
<feature type="region of interest" description="Disordered" evidence="21">
    <location>
        <begin position="1036"/>
        <end position="1056"/>
    </location>
</feature>
<evidence type="ECO:0000256" key="13">
    <source>
        <dbReference type="ARBA" id="ARBA00022737"/>
    </source>
</evidence>
<keyword evidence="11" id="KW-0808">Transferase</keyword>
<feature type="domain" description="PAS" evidence="22">
    <location>
        <begin position="756"/>
        <end position="828"/>
    </location>
</feature>
<keyword evidence="4" id="KW-1003">Cell membrane</keyword>
<evidence type="ECO:0000256" key="14">
    <source>
        <dbReference type="ARBA" id="ARBA00022741"/>
    </source>
</evidence>
<evidence type="ECO:0000256" key="15">
    <source>
        <dbReference type="ARBA" id="ARBA00022777"/>
    </source>
</evidence>
<dbReference type="InterPro" id="IPR000700">
    <property type="entry name" value="PAS-assoc_C"/>
</dbReference>
<dbReference type="Proteomes" id="UP000075787">
    <property type="component" value="Unassembled WGS sequence"/>
</dbReference>
<dbReference type="SMART" id="SM00911">
    <property type="entry name" value="HWE_HK"/>
    <property type="match status" value="1"/>
</dbReference>
<dbReference type="CDD" id="cd00130">
    <property type="entry name" value="PAS"/>
    <property type="match status" value="3"/>
</dbReference>
<dbReference type="PANTHER" id="PTHR43304">
    <property type="entry name" value="PHYTOCHROME-LIKE PROTEIN CPH1"/>
    <property type="match status" value="1"/>
</dbReference>
<name>A0A162KHU6_9PROT</name>
<evidence type="ECO:0000256" key="9">
    <source>
        <dbReference type="ARBA" id="ARBA00022630"/>
    </source>
</evidence>
<dbReference type="Gene3D" id="2.10.70.100">
    <property type="match status" value="1"/>
</dbReference>
<organism evidence="24 25">
    <name type="scientific">Tistrella mobilis</name>
    <dbReference type="NCBI Taxonomy" id="171437"/>
    <lineage>
        <taxon>Bacteria</taxon>
        <taxon>Pseudomonadati</taxon>
        <taxon>Pseudomonadota</taxon>
        <taxon>Alphaproteobacteria</taxon>
        <taxon>Geminicoccales</taxon>
        <taxon>Geminicoccaceae</taxon>
        <taxon>Tistrella</taxon>
    </lineage>
</organism>
<proteinExistence type="predicted"/>
<dbReference type="Gene3D" id="3.30.450.20">
    <property type="entry name" value="PAS domain"/>
    <property type="match status" value="5"/>
</dbReference>
<accession>A0A162KHU6</accession>
<feature type="domain" description="PAC" evidence="23">
    <location>
        <begin position="831"/>
        <end position="883"/>
    </location>
</feature>
<keyword evidence="18" id="KW-0157">Chromophore</keyword>
<dbReference type="Pfam" id="PF08447">
    <property type="entry name" value="PAS_3"/>
    <property type="match status" value="3"/>
</dbReference>
<keyword evidence="8" id="KW-0716">Sensory transduction</keyword>
<dbReference type="FunFam" id="2.10.70.100:FF:000001">
    <property type="entry name" value="Sensory transduction histidine kinase"/>
    <property type="match status" value="1"/>
</dbReference>
<feature type="domain" description="PAC" evidence="23">
    <location>
        <begin position="572"/>
        <end position="624"/>
    </location>
</feature>
<dbReference type="EMBL" id="LPZR01000176">
    <property type="protein sequence ID" value="KYO51309.1"/>
    <property type="molecule type" value="Genomic_DNA"/>
</dbReference>
<dbReference type="Gene3D" id="3.30.565.10">
    <property type="entry name" value="Histidine kinase-like ATPase, C-terminal domain"/>
    <property type="match status" value="1"/>
</dbReference>
<dbReference type="EC" id="2.7.13.3" evidence="3"/>
<dbReference type="GO" id="GO:0005524">
    <property type="term" value="F:ATP binding"/>
    <property type="evidence" value="ECO:0007669"/>
    <property type="project" value="UniProtKB-KW"/>
</dbReference>
<keyword evidence="9" id="KW-0285">Flavoprotein</keyword>
<evidence type="ECO:0000256" key="11">
    <source>
        <dbReference type="ARBA" id="ARBA00022679"/>
    </source>
</evidence>
<dbReference type="SUPFAM" id="SSF55785">
    <property type="entry name" value="PYP-like sensor domain (PAS domain)"/>
    <property type="match status" value="4"/>
</dbReference>
<dbReference type="PROSITE" id="PS50112">
    <property type="entry name" value="PAS"/>
    <property type="match status" value="2"/>
</dbReference>
<dbReference type="InterPro" id="IPR000014">
    <property type="entry name" value="PAS"/>
</dbReference>
<keyword evidence="19" id="KW-0472">Membrane</keyword>
<keyword evidence="12" id="KW-0812">Transmembrane</keyword>
<evidence type="ECO:0000259" key="23">
    <source>
        <dbReference type="PROSITE" id="PS50113"/>
    </source>
</evidence>
<keyword evidence="13" id="KW-0677">Repeat</keyword>
<evidence type="ECO:0000256" key="17">
    <source>
        <dbReference type="ARBA" id="ARBA00022989"/>
    </source>
</evidence>